<dbReference type="InterPro" id="IPR003593">
    <property type="entry name" value="AAA+_ATPase"/>
</dbReference>
<evidence type="ECO:0000256" key="3">
    <source>
        <dbReference type="ARBA" id="ARBA00022475"/>
    </source>
</evidence>
<evidence type="ECO:0000256" key="2">
    <source>
        <dbReference type="ARBA" id="ARBA00022448"/>
    </source>
</evidence>
<dbReference type="InterPro" id="IPR039421">
    <property type="entry name" value="Type_1_exporter"/>
</dbReference>
<keyword evidence="6" id="KW-0378">Hydrolase</keyword>
<evidence type="ECO:0000256" key="7">
    <source>
        <dbReference type="ARBA" id="ARBA00022840"/>
    </source>
</evidence>
<dbReference type="Pfam" id="PF00005">
    <property type="entry name" value="ABC_tran"/>
    <property type="match status" value="1"/>
</dbReference>
<keyword evidence="6" id="KW-0645">Protease</keyword>
<dbReference type="GO" id="GO:0015421">
    <property type="term" value="F:ABC-type oligopeptide transporter activity"/>
    <property type="evidence" value="ECO:0007669"/>
    <property type="project" value="TreeGrafter"/>
</dbReference>
<feature type="transmembrane region" description="Helical" evidence="10">
    <location>
        <begin position="20"/>
        <end position="42"/>
    </location>
</feature>
<evidence type="ECO:0000259" key="11">
    <source>
        <dbReference type="PROSITE" id="PS50893"/>
    </source>
</evidence>
<feature type="domain" description="ABC transmembrane type-1" evidence="12">
    <location>
        <begin position="25"/>
        <end position="304"/>
    </location>
</feature>
<evidence type="ECO:0000256" key="1">
    <source>
        <dbReference type="ARBA" id="ARBA00004651"/>
    </source>
</evidence>
<evidence type="ECO:0000313" key="14">
    <source>
        <dbReference type="Proteomes" id="UP000018141"/>
    </source>
</evidence>
<dbReference type="CDD" id="cd07346">
    <property type="entry name" value="ABC_6TM_exporters"/>
    <property type="match status" value="1"/>
</dbReference>
<evidence type="ECO:0000256" key="5">
    <source>
        <dbReference type="ARBA" id="ARBA00022741"/>
    </source>
</evidence>
<organism evidence="13 14">
    <name type="scientific">Bacteroides pectinophilus CAG:437</name>
    <dbReference type="NCBI Taxonomy" id="1263051"/>
    <lineage>
        <taxon>Bacteria</taxon>
        <taxon>Bacillati</taxon>
        <taxon>Bacillota</taxon>
        <taxon>Clostridia</taxon>
        <taxon>Eubacteriales</taxon>
    </lineage>
</organism>
<keyword evidence="6" id="KW-0788">Thiol protease</keyword>
<dbReference type="Proteomes" id="UP000018141">
    <property type="component" value="Unassembled WGS sequence"/>
</dbReference>
<evidence type="ECO:0008006" key="15">
    <source>
        <dbReference type="Google" id="ProtNLM"/>
    </source>
</evidence>
<evidence type="ECO:0000256" key="6">
    <source>
        <dbReference type="ARBA" id="ARBA00022807"/>
    </source>
</evidence>
<dbReference type="FunFam" id="3.40.50.300:FF:000299">
    <property type="entry name" value="ABC transporter ATP-binding protein/permease"/>
    <property type="match status" value="1"/>
</dbReference>
<dbReference type="Gene3D" id="1.20.1560.10">
    <property type="entry name" value="ABC transporter type 1, transmembrane domain"/>
    <property type="match status" value="1"/>
</dbReference>
<dbReference type="PROSITE" id="PS50893">
    <property type="entry name" value="ABC_TRANSPORTER_2"/>
    <property type="match status" value="1"/>
</dbReference>
<dbReference type="AlphaFoldDB" id="R7A423"/>
<feature type="transmembrane region" description="Helical" evidence="10">
    <location>
        <begin position="163"/>
        <end position="179"/>
    </location>
</feature>
<dbReference type="InterPro" id="IPR036640">
    <property type="entry name" value="ABC1_TM_sf"/>
</dbReference>
<name>R7A423_9FIRM</name>
<dbReference type="EMBL" id="CBHH010000012">
    <property type="protein sequence ID" value="CDD55553.1"/>
    <property type="molecule type" value="Genomic_DNA"/>
</dbReference>
<dbReference type="InterPro" id="IPR017871">
    <property type="entry name" value="ABC_transporter-like_CS"/>
</dbReference>
<evidence type="ECO:0000259" key="12">
    <source>
        <dbReference type="PROSITE" id="PS50929"/>
    </source>
</evidence>
<dbReference type="Gene3D" id="3.40.50.300">
    <property type="entry name" value="P-loop containing nucleotide triphosphate hydrolases"/>
    <property type="match status" value="1"/>
</dbReference>
<sequence>MGIAKNLVKSLQMMERRLPLYLLSIFMMTALNALFEVAGSVFMKIIFDCANQGSVYERKSQIIITVIMGILAIIMASIFMCIYNNEAKRMSLKLKMLVFEKSMKFPYVYYEEHHSGEILSKLVYDTDIASNIYSSRLRRVLAPIIFVAVFAVAMMIINPFMTIVLIAFNVILFLINALLSNPMKKVGKKLSKNNAVMTNILSDMIAGAGISKIYDINHKGVLKYKTVNNQYTVEQKEKMRLAALLEMFNSGFDLFCALMFVVLGIILVQQKFATIGEVAAIYTLYTSLSFRFLQLGKNFPELVNCIAYAERIFEFLELPEENKEIISKSILVKPVTQKEDAVVFSNISFGYKDKEKLFNRATYEFPANKLIAAVGPSGCGKSTLAKLLLGFYTIDRGDILIFGKSISELGISKVREQIAYVPQEPYLYNVSILDNIRYARKTASKQEVMEAAKLANAHEFISKMENGYDTVIINRGNNLSGGERQRIAIARAILKDSPVILMDEATSALDNESEQMIADSIASLKKRKTVIMIAHRKKTIQMADSIVEV</sequence>
<dbReference type="PANTHER" id="PTHR43394:SF1">
    <property type="entry name" value="ATP-BINDING CASSETTE SUB-FAMILY B MEMBER 10, MITOCHONDRIAL"/>
    <property type="match status" value="1"/>
</dbReference>
<proteinExistence type="predicted"/>
<feature type="transmembrane region" description="Helical" evidence="10">
    <location>
        <begin position="247"/>
        <end position="268"/>
    </location>
</feature>
<dbReference type="InterPro" id="IPR003439">
    <property type="entry name" value="ABC_transporter-like_ATP-bd"/>
</dbReference>
<dbReference type="InterPro" id="IPR027417">
    <property type="entry name" value="P-loop_NTPase"/>
</dbReference>
<keyword evidence="7" id="KW-0067">ATP-binding</keyword>
<evidence type="ECO:0000313" key="13">
    <source>
        <dbReference type="EMBL" id="CDD55553.1"/>
    </source>
</evidence>
<evidence type="ECO:0000256" key="4">
    <source>
        <dbReference type="ARBA" id="ARBA00022692"/>
    </source>
</evidence>
<feature type="domain" description="ABC transporter" evidence="11">
    <location>
        <begin position="342"/>
        <end position="549"/>
    </location>
</feature>
<dbReference type="GO" id="GO:0005524">
    <property type="term" value="F:ATP binding"/>
    <property type="evidence" value="ECO:0007669"/>
    <property type="project" value="UniProtKB-KW"/>
</dbReference>
<evidence type="ECO:0000256" key="9">
    <source>
        <dbReference type="ARBA" id="ARBA00023136"/>
    </source>
</evidence>
<keyword evidence="2" id="KW-0813">Transport</keyword>
<feature type="transmembrane region" description="Helical" evidence="10">
    <location>
        <begin position="62"/>
        <end position="83"/>
    </location>
</feature>
<accession>R7A423</accession>
<gene>
    <name evidence="13" type="ORF">BN656_00002</name>
</gene>
<dbReference type="PANTHER" id="PTHR43394">
    <property type="entry name" value="ATP-DEPENDENT PERMEASE MDL1, MITOCHONDRIAL"/>
    <property type="match status" value="1"/>
</dbReference>
<comment type="subcellular location">
    <subcellularLocation>
        <location evidence="1">Cell membrane</location>
        <topology evidence="1">Multi-pass membrane protein</topology>
    </subcellularLocation>
</comment>
<dbReference type="InterPro" id="IPR011527">
    <property type="entry name" value="ABC1_TM_dom"/>
</dbReference>
<dbReference type="SUPFAM" id="SSF90123">
    <property type="entry name" value="ABC transporter transmembrane region"/>
    <property type="match status" value="1"/>
</dbReference>
<keyword evidence="4 10" id="KW-0812">Transmembrane</keyword>
<dbReference type="Pfam" id="PF00664">
    <property type="entry name" value="ABC_membrane"/>
    <property type="match status" value="1"/>
</dbReference>
<dbReference type="SUPFAM" id="SSF52540">
    <property type="entry name" value="P-loop containing nucleoside triphosphate hydrolases"/>
    <property type="match status" value="1"/>
</dbReference>
<keyword evidence="8 10" id="KW-1133">Transmembrane helix</keyword>
<dbReference type="SMART" id="SM00382">
    <property type="entry name" value="AAA"/>
    <property type="match status" value="1"/>
</dbReference>
<keyword evidence="5" id="KW-0547">Nucleotide-binding</keyword>
<dbReference type="GO" id="GO:0016887">
    <property type="term" value="F:ATP hydrolysis activity"/>
    <property type="evidence" value="ECO:0007669"/>
    <property type="project" value="InterPro"/>
</dbReference>
<dbReference type="GO" id="GO:0005886">
    <property type="term" value="C:plasma membrane"/>
    <property type="evidence" value="ECO:0007669"/>
    <property type="project" value="UniProtKB-SubCell"/>
</dbReference>
<evidence type="ECO:0000256" key="10">
    <source>
        <dbReference type="SAM" id="Phobius"/>
    </source>
</evidence>
<feature type="transmembrane region" description="Helical" evidence="10">
    <location>
        <begin position="140"/>
        <end position="157"/>
    </location>
</feature>
<dbReference type="GO" id="GO:0008234">
    <property type="term" value="F:cysteine-type peptidase activity"/>
    <property type="evidence" value="ECO:0007669"/>
    <property type="project" value="UniProtKB-KW"/>
</dbReference>
<dbReference type="PROSITE" id="PS50929">
    <property type="entry name" value="ABC_TM1F"/>
    <property type="match status" value="1"/>
</dbReference>
<protein>
    <recommendedName>
        <fullName evidence="15">ABC transporter ATP-binding protein</fullName>
    </recommendedName>
</protein>
<evidence type="ECO:0000256" key="8">
    <source>
        <dbReference type="ARBA" id="ARBA00022989"/>
    </source>
</evidence>
<dbReference type="PROSITE" id="PS00211">
    <property type="entry name" value="ABC_TRANSPORTER_1"/>
    <property type="match status" value="1"/>
</dbReference>
<comment type="caution">
    <text evidence="13">The sequence shown here is derived from an EMBL/GenBank/DDBJ whole genome shotgun (WGS) entry which is preliminary data.</text>
</comment>
<keyword evidence="3" id="KW-1003">Cell membrane</keyword>
<keyword evidence="9 10" id="KW-0472">Membrane</keyword>
<reference evidence="13" key="1">
    <citation type="submission" date="2012-11" db="EMBL/GenBank/DDBJ databases">
        <title>Dependencies among metagenomic species, viruses, plasmids and units of genetic variation.</title>
        <authorList>
            <person name="Nielsen H.B."/>
            <person name="Almeida M."/>
            <person name="Juncker A.S."/>
            <person name="Rasmussen S."/>
            <person name="Li J."/>
            <person name="Sunagawa S."/>
            <person name="Plichta D."/>
            <person name="Gautier L."/>
            <person name="Le Chatelier E."/>
            <person name="Peletier E."/>
            <person name="Bonde I."/>
            <person name="Nielsen T."/>
            <person name="Manichanh C."/>
            <person name="Arumugam M."/>
            <person name="Batto J."/>
            <person name="Santos M.B.Q.D."/>
            <person name="Blom N."/>
            <person name="Borruel N."/>
            <person name="Burgdorf K.S."/>
            <person name="Boumezbeur F."/>
            <person name="Casellas F."/>
            <person name="Dore J."/>
            <person name="Guarner F."/>
            <person name="Hansen T."/>
            <person name="Hildebrand F."/>
            <person name="Kaas R.S."/>
            <person name="Kennedy S."/>
            <person name="Kristiansen K."/>
            <person name="Kultima J.R."/>
            <person name="Leonard P."/>
            <person name="Levenez F."/>
            <person name="Lund O."/>
            <person name="Moumen B."/>
            <person name="Le Paslier D."/>
            <person name="Pons N."/>
            <person name="Pedersen O."/>
            <person name="Prifti E."/>
            <person name="Qin J."/>
            <person name="Raes J."/>
            <person name="Tap J."/>
            <person name="Tims S."/>
            <person name="Ussery D.W."/>
            <person name="Yamada T."/>
            <person name="MetaHit consortium"/>
            <person name="Renault P."/>
            <person name="Sicheritz-Ponten T."/>
            <person name="Bork P."/>
            <person name="Wang J."/>
            <person name="Brunak S."/>
            <person name="Ehrlich S.D."/>
        </authorList>
    </citation>
    <scope>NUCLEOTIDE SEQUENCE [LARGE SCALE GENOMIC DNA]</scope>
</reference>